<dbReference type="NCBIfam" id="TIGR01554">
    <property type="entry name" value="major_cap_HK97"/>
    <property type="match status" value="1"/>
</dbReference>
<dbReference type="Gene3D" id="3.30.2320.10">
    <property type="entry name" value="hypothetical protein PF0899 domain"/>
    <property type="match status" value="1"/>
</dbReference>
<accession>A0A941DGZ9</accession>
<dbReference type="AlphaFoldDB" id="A0A941DGZ9"/>
<evidence type="ECO:0000259" key="3">
    <source>
        <dbReference type="Pfam" id="PF05065"/>
    </source>
</evidence>
<protein>
    <submittedName>
        <fullName evidence="4">Phage major capsid protein</fullName>
    </submittedName>
</protein>
<dbReference type="EMBL" id="JAGSPM010000007">
    <property type="protein sequence ID" value="MBR7747453.1"/>
    <property type="molecule type" value="Genomic_DNA"/>
</dbReference>
<reference evidence="4 5" key="1">
    <citation type="submission" date="2021-04" db="EMBL/GenBank/DDBJ databases">
        <title>novel species isolated from subtropical streams in China.</title>
        <authorList>
            <person name="Lu H."/>
        </authorList>
    </citation>
    <scope>NUCLEOTIDE SEQUENCE [LARGE SCALE GENOMIC DNA]</scope>
    <source>
        <strain evidence="4 5">BYS107W</strain>
    </source>
</reference>
<gene>
    <name evidence="4" type="ORF">KDM92_12745</name>
</gene>
<sequence length="461" mass="50384">MKTIDKHYSAFRAKLAMLTAIGIAAAYEKREDVSIKNVADSLDKIATAFDEYKKTNDARLEAIKSGKSTADFDAKLAKIDEAIDSLNEQKSRLEKMETKLARPGVFHEEKQSNETREAVEYRHAFLDWMRAPSDHERQQKASAAAKALEAKSKADGRETRSTQTVTSTGSAGGFALPEIIERQIQRLSVDISPIRQIATVRTVGSVDYKELFDVNGAGFEWVGETDPRNQTNTPDLAEVAPTFGTASAKPQASEESLDDLFFNVEDWLINSAAEAMAQGEGIAFVSGNGTKKPTGFLAGPTPVTTADSARAFGTLQYIASGQAAALPTSADIFYDLIYSLRARYRANAQFVTSKLVLAALRKYKDSQNQYLWQPALTAGQPATFMGYGITEAEDMPAVGAGAFSLAFGDFKEGYLITDRVGMRITRDEITTPGFVKFYVRKRVGGKLRNTQAIKLLKIAAS</sequence>
<dbReference type="SUPFAM" id="SSF56563">
    <property type="entry name" value="Major capsid protein gp5"/>
    <property type="match status" value="1"/>
</dbReference>
<keyword evidence="5" id="KW-1185">Reference proteome</keyword>
<comment type="subcellular location">
    <subcellularLocation>
        <location evidence="1">Virion</location>
    </subcellularLocation>
</comment>
<feature type="compositionally biased region" description="Basic and acidic residues" evidence="2">
    <location>
        <begin position="148"/>
        <end position="160"/>
    </location>
</feature>
<dbReference type="Proteomes" id="UP000680158">
    <property type="component" value="Unassembled WGS sequence"/>
</dbReference>
<dbReference type="InterPro" id="IPR024455">
    <property type="entry name" value="Phage_capsid"/>
</dbReference>
<evidence type="ECO:0000313" key="4">
    <source>
        <dbReference type="EMBL" id="MBR7747453.1"/>
    </source>
</evidence>
<comment type="caution">
    <text evidence="4">The sequence shown here is derived from an EMBL/GenBank/DDBJ whole genome shotgun (WGS) entry which is preliminary data.</text>
</comment>
<dbReference type="Pfam" id="PF05065">
    <property type="entry name" value="Phage_capsid"/>
    <property type="match status" value="1"/>
</dbReference>
<proteinExistence type="predicted"/>
<feature type="region of interest" description="Disordered" evidence="2">
    <location>
        <begin position="133"/>
        <end position="171"/>
    </location>
</feature>
<dbReference type="RefSeq" id="WP_212684844.1">
    <property type="nucleotide sequence ID" value="NZ_JAGSPM010000007.1"/>
</dbReference>
<dbReference type="InterPro" id="IPR054612">
    <property type="entry name" value="Phage_capsid-like_C"/>
</dbReference>
<evidence type="ECO:0000256" key="1">
    <source>
        <dbReference type="ARBA" id="ARBA00004328"/>
    </source>
</evidence>
<evidence type="ECO:0000256" key="2">
    <source>
        <dbReference type="SAM" id="MobiDB-lite"/>
    </source>
</evidence>
<organism evidence="4 5">
    <name type="scientific">Undibacterium baiyunense</name>
    <dbReference type="NCBI Taxonomy" id="2828731"/>
    <lineage>
        <taxon>Bacteria</taxon>
        <taxon>Pseudomonadati</taxon>
        <taxon>Pseudomonadota</taxon>
        <taxon>Betaproteobacteria</taxon>
        <taxon>Burkholderiales</taxon>
        <taxon>Oxalobacteraceae</taxon>
        <taxon>Undibacterium</taxon>
    </lineage>
</organism>
<feature type="domain" description="Phage capsid-like C-terminal" evidence="3">
    <location>
        <begin position="172"/>
        <end position="457"/>
    </location>
</feature>
<evidence type="ECO:0000313" key="5">
    <source>
        <dbReference type="Proteomes" id="UP000680158"/>
    </source>
</evidence>
<name>A0A941DGZ9_9BURK</name>